<dbReference type="GO" id="GO:0030295">
    <property type="term" value="F:protein kinase activator activity"/>
    <property type="evidence" value="ECO:0007669"/>
    <property type="project" value="TreeGrafter"/>
</dbReference>
<accession>A0AA39CP22</accession>
<keyword evidence="5" id="KW-0547">Nucleotide-binding</keyword>
<keyword evidence="4" id="KW-0808">Transferase</keyword>
<dbReference type="InterPro" id="IPR036097">
    <property type="entry name" value="HisK_dim/P_sf"/>
</dbReference>
<keyword evidence="10" id="KW-0472">Membrane</keyword>
<evidence type="ECO:0000313" key="12">
    <source>
        <dbReference type="EMBL" id="KAJ9614799.1"/>
    </source>
</evidence>
<dbReference type="PANTHER" id="PTHR42878">
    <property type="entry name" value="TWO-COMPONENT HISTIDINE KINASE"/>
    <property type="match status" value="1"/>
</dbReference>
<feature type="transmembrane region" description="Helical" evidence="10">
    <location>
        <begin position="124"/>
        <end position="146"/>
    </location>
</feature>
<evidence type="ECO:0000256" key="1">
    <source>
        <dbReference type="ARBA" id="ARBA00000085"/>
    </source>
</evidence>
<sequence length="642" mass="70028">MDRGGPTIVAEPAPGRKEVWTKGRNRPDFHGHSGSCGTARLAAQRRARVDCAAQPGTGALYWPRKFEPTVPATGQRADPTIGGRREGSAHRWHDPVPGSQKGSSGVSPSASLIDRIESIPRRELYFFALYRVLIASVIAALLYSPLSALVGEAHHPRLANSVGAAYLLLSLLWLVIGRNERWLRPIVVGGVLLDIIAASLLAHALPGASAGISMSLLFNIAAAATLLPLSWGLVLALAASVATAAEYLWKVLEGGDPTRTLAELAMFTTSYLALAFISYQVGNRARRNQQLANQRGDEVANLFQINELIIRRMRTGVVVVDANNRITLANEAASILLGDSDGNGESGRLDLASVAPELARRLQRWRNGWAQDEMPLQLNPDQPEVQPRFARLLAGSDLVLVFLDDSSVVSRRAESLTLSAMGRFSASLAHEIRNPLAAINYAVQLLEEGTGFNDSDRRLLQIIHQQCQRTNGIVESVLGLARRERANPENVDLAAFVRRFVLEYKQGQTLETDSIEPIINDTSVPAQVDPRHLYQVLTVLVHNALKYGRIGEQPARVRLRVAQHERSAVIDVMDRGPGIPETVAAQLFRPFFTTSEHGTGLGLYIARELCRANQARLDYIPVPAGGSCFRLVLPGPHTLFPD</sequence>
<feature type="transmembrane region" description="Helical" evidence="10">
    <location>
        <begin position="216"/>
        <end position="249"/>
    </location>
</feature>
<evidence type="ECO:0000256" key="6">
    <source>
        <dbReference type="ARBA" id="ARBA00022777"/>
    </source>
</evidence>
<keyword evidence="10" id="KW-1133">Transmembrane helix</keyword>
<dbReference type="Gene3D" id="3.30.450.20">
    <property type="entry name" value="PAS domain"/>
    <property type="match status" value="1"/>
</dbReference>
<dbReference type="InterPro" id="IPR036890">
    <property type="entry name" value="HATPase_C_sf"/>
</dbReference>
<keyword evidence="7" id="KW-0067">ATP-binding</keyword>
<feature type="region of interest" description="Disordered" evidence="9">
    <location>
        <begin position="71"/>
        <end position="109"/>
    </location>
</feature>
<dbReference type="Pfam" id="PF02518">
    <property type="entry name" value="HATPase_c"/>
    <property type="match status" value="1"/>
</dbReference>
<dbReference type="GO" id="GO:0007234">
    <property type="term" value="P:osmosensory signaling via phosphorelay pathway"/>
    <property type="evidence" value="ECO:0007669"/>
    <property type="project" value="TreeGrafter"/>
</dbReference>
<name>A0AA39CP22_9EURO</name>
<evidence type="ECO:0000256" key="5">
    <source>
        <dbReference type="ARBA" id="ARBA00022741"/>
    </source>
</evidence>
<dbReference type="SUPFAM" id="SSF47384">
    <property type="entry name" value="Homodimeric domain of signal transducing histidine kinase"/>
    <property type="match status" value="1"/>
</dbReference>
<reference evidence="12" key="1">
    <citation type="submission" date="2022-10" db="EMBL/GenBank/DDBJ databases">
        <title>Culturing micro-colonial fungi from biological soil crusts in the Mojave desert and describing Neophaeococcomyces mojavensis, and introducing the new genera and species Taxawa tesnikishii.</title>
        <authorList>
            <person name="Kurbessoian T."/>
            <person name="Stajich J.E."/>
        </authorList>
    </citation>
    <scope>NUCLEOTIDE SEQUENCE</scope>
    <source>
        <strain evidence="12">TK_35</strain>
    </source>
</reference>
<evidence type="ECO:0000256" key="9">
    <source>
        <dbReference type="SAM" id="MobiDB-lite"/>
    </source>
</evidence>
<feature type="transmembrane region" description="Helical" evidence="10">
    <location>
        <begin position="261"/>
        <end position="281"/>
    </location>
</feature>
<dbReference type="Gene3D" id="3.30.565.10">
    <property type="entry name" value="Histidine kinase-like ATPase, C-terminal domain"/>
    <property type="match status" value="1"/>
</dbReference>
<dbReference type="SMART" id="SM00387">
    <property type="entry name" value="HATPase_c"/>
    <property type="match status" value="1"/>
</dbReference>
<dbReference type="InterPro" id="IPR004358">
    <property type="entry name" value="Sig_transdc_His_kin-like_C"/>
</dbReference>
<protein>
    <recommendedName>
        <fullName evidence="2">histidine kinase</fullName>
        <ecNumber evidence="2">2.7.13.3</ecNumber>
    </recommendedName>
</protein>
<comment type="caution">
    <text evidence="12">The sequence shown here is derived from an EMBL/GenBank/DDBJ whole genome shotgun (WGS) entry which is preliminary data.</text>
</comment>
<dbReference type="AlphaFoldDB" id="A0AA39CP22"/>
<dbReference type="GO" id="GO:0000155">
    <property type="term" value="F:phosphorelay sensor kinase activity"/>
    <property type="evidence" value="ECO:0007669"/>
    <property type="project" value="InterPro"/>
</dbReference>
<dbReference type="CDD" id="cd00082">
    <property type="entry name" value="HisKA"/>
    <property type="match status" value="1"/>
</dbReference>
<evidence type="ECO:0000256" key="3">
    <source>
        <dbReference type="ARBA" id="ARBA00022553"/>
    </source>
</evidence>
<gene>
    <name evidence="12" type="ORF">H2204_014441</name>
</gene>
<evidence type="ECO:0000256" key="10">
    <source>
        <dbReference type="SAM" id="Phobius"/>
    </source>
</evidence>
<feature type="domain" description="Histidine kinase" evidence="11">
    <location>
        <begin position="427"/>
        <end position="637"/>
    </location>
</feature>
<organism evidence="12">
    <name type="scientific">Knufia peltigerae</name>
    <dbReference type="NCBI Taxonomy" id="1002370"/>
    <lineage>
        <taxon>Eukaryota</taxon>
        <taxon>Fungi</taxon>
        <taxon>Dikarya</taxon>
        <taxon>Ascomycota</taxon>
        <taxon>Pezizomycotina</taxon>
        <taxon>Eurotiomycetes</taxon>
        <taxon>Chaetothyriomycetidae</taxon>
        <taxon>Chaetothyriales</taxon>
        <taxon>Trichomeriaceae</taxon>
        <taxon>Knufia</taxon>
    </lineage>
</organism>
<dbReference type="PROSITE" id="PS50109">
    <property type="entry name" value="HIS_KIN"/>
    <property type="match status" value="1"/>
</dbReference>
<evidence type="ECO:0000259" key="11">
    <source>
        <dbReference type="PROSITE" id="PS50109"/>
    </source>
</evidence>
<feature type="compositionally biased region" description="Basic and acidic residues" evidence="9">
    <location>
        <begin position="83"/>
        <end position="94"/>
    </location>
</feature>
<dbReference type="PANTHER" id="PTHR42878:SF7">
    <property type="entry name" value="SENSOR HISTIDINE KINASE GLRK"/>
    <property type="match status" value="1"/>
</dbReference>
<dbReference type="InterPro" id="IPR005467">
    <property type="entry name" value="His_kinase_dom"/>
</dbReference>
<dbReference type="GO" id="GO:0000156">
    <property type="term" value="F:phosphorelay response regulator activity"/>
    <property type="evidence" value="ECO:0007669"/>
    <property type="project" value="TreeGrafter"/>
</dbReference>
<evidence type="ECO:0000256" key="2">
    <source>
        <dbReference type="ARBA" id="ARBA00012438"/>
    </source>
</evidence>
<dbReference type="GO" id="GO:0005524">
    <property type="term" value="F:ATP binding"/>
    <property type="evidence" value="ECO:0007669"/>
    <property type="project" value="UniProtKB-KW"/>
</dbReference>
<dbReference type="InterPro" id="IPR003661">
    <property type="entry name" value="HisK_dim/P_dom"/>
</dbReference>
<feature type="transmembrane region" description="Helical" evidence="10">
    <location>
        <begin position="183"/>
        <end position="204"/>
    </location>
</feature>
<proteinExistence type="predicted"/>
<feature type="transmembrane region" description="Helical" evidence="10">
    <location>
        <begin position="158"/>
        <end position="176"/>
    </location>
</feature>
<evidence type="ECO:0000256" key="8">
    <source>
        <dbReference type="ARBA" id="ARBA00023012"/>
    </source>
</evidence>
<evidence type="ECO:0000256" key="7">
    <source>
        <dbReference type="ARBA" id="ARBA00022840"/>
    </source>
</evidence>
<comment type="catalytic activity">
    <reaction evidence="1">
        <text>ATP + protein L-histidine = ADP + protein N-phospho-L-histidine.</text>
        <dbReference type="EC" id="2.7.13.3"/>
    </reaction>
</comment>
<dbReference type="Pfam" id="PF25323">
    <property type="entry name" value="6TM_PilS"/>
    <property type="match status" value="1"/>
</dbReference>
<dbReference type="SMART" id="SM00388">
    <property type="entry name" value="HisKA"/>
    <property type="match status" value="1"/>
</dbReference>
<keyword evidence="6" id="KW-0418">Kinase</keyword>
<feature type="compositionally biased region" description="Polar residues" evidence="9">
    <location>
        <begin position="100"/>
        <end position="109"/>
    </location>
</feature>
<dbReference type="PRINTS" id="PR00344">
    <property type="entry name" value="BCTRLSENSOR"/>
</dbReference>
<dbReference type="SUPFAM" id="SSF55874">
    <property type="entry name" value="ATPase domain of HSP90 chaperone/DNA topoisomerase II/histidine kinase"/>
    <property type="match status" value="1"/>
</dbReference>
<keyword evidence="10" id="KW-0812">Transmembrane</keyword>
<dbReference type="InterPro" id="IPR003594">
    <property type="entry name" value="HATPase_dom"/>
</dbReference>
<evidence type="ECO:0000256" key="4">
    <source>
        <dbReference type="ARBA" id="ARBA00022679"/>
    </source>
</evidence>
<keyword evidence="8" id="KW-0902">Two-component regulatory system</keyword>
<dbReference type="Gene3D" id="1.10.287.130">
    <property type="match status" value="1"/>
</dbReference>
<dbReference type="Pfam" id="PF00512">
    <property type="entry name" value="HisKA"/>
    <property type="match status" value="1"/>
</dbReference>
<keyword evidence="3" id="KW-0597">Phosphoprotein</keyword>
<dbReference type="EC" id="2.7.13.3" evidence="2"/>
<dbReference type="InterPro" id="IPR050351">
    <property type="entry name" value="BphY/WalK/GraS-like"/>
</dbReference>
<dbReference type="EMBL" id="JAPDRN010000184">
    <property type="protein sequence ID" value="KAJ9614799.1"/>
    <property type="molecule type" value="Genomic_DNA"/>
</dbReference>